<dbReference type="InterPro" id="IPR050678">
    <property type="entry name" value="DNA_Partitioning_ATPase"/>
</dbReference>
<proteinExistence type="predicted"/>
<feature type="region of interest" description="Disordered" evidence="1">
    <location>
        <begin position="1"/>
        <end position="29"/>
    </location>
</feature>
<dbReference type="OrthoDB" id="4537985at2"/>
<dbReference type="Proteomes" id="UP000265768">
    <property type="component" value="Unassembled WGS sequence"/>
</dbReference>
<dbReference type="InterPro" id="IPR025669">
    <property type="entry name" value="AAA_dom"/>
</dbReference>
<reference evidence="3 4" key="1">
    <citation type="submission" date="2018-09" db="EMBL/GenBank/DDBJ databases">
        <title>YIM 75507 draft genome.</title>
        <authorList>
            <person name="Tang S."/>
            <person name="Feng Y."/>
        </authorList>
    </citation>
    <scope>NUCLEOTIDE SEQUENCE [LARGE SCALE GENOMIC DNA]</scope>
    <source>
        <strain evidence="3 4">YIM 75507</strain>
    </source>
</reference>
<evidence type="ECO:0000256" key="1">
    <source>
        <dbReference type="SAM" id="MobiDB-lite"/>
    </source>
</evidence>
<dbReference type="SUPFAM" id="SSF52540">
    <property type="entry name" value="P-loop containing nucleoside triphosphate hydrolases"/>
    <property type="match status" value="1"/>
</dbReference>
<feature type="compositionally biased region" description="Low complexity" evidence="1">
    <location>
        <begin position="1"/>
        <end position="13"/>
    </location>
</feature>
<dbReference type="EMBL" id="QZEY01000035">
    <property type="protein sequence ID" value="RJL19724.1"/>
    <property type="molecule type" value="Genomic_DNA"/>
</dbReference>
<keyword evidence="4" id="KW-1185">Reference proteome</keyword>
<evidence type="ECO:0000259" key="2">
    <source>
        <dbReference type="Pfam" id="PF13614"/>
    </source>
</evidence>
<dbReference type="RefSeq" id="WP_119931869.1">
    <property type="nucleotide sequence ID" value="NZ_QZEY01000035.1"/>
</dbReference>
<comment type="caution">
    <text evidence="3">The sequence shown here is derived from an EMBL/GenBank/DDBJ whole genome shotgun (WGS) entry which is preliminary data.</text>
</comment>
<dbReference type="AlphaFoldDB" id="A0A3A4AL87"/>
<accession>A0A3A4AL87</accession>
<evidence type="ECO:0000313" key="3">
    <source>
        <dbReference type="EMBL" id="RJL19724.1"/>
    </source>
</evidence>
<organism evidence="3 4">
    <name type="scientific">Bailinhaonella thermotolerans</name>
    <dbReference type="NCBI Taxonomy" id="1070861"/>
    <lineage>
        <taxon>Bacteria</taxon>
        <taxon>Bacillati</taxon>
        <taxon>Actinomycetota</taxon>
        <taxon>Actinomycetes</taxon>
        <taxon>Streptosporangiales</taxon>
        <taxon>Streptosporangiaceae</taxon>
        <taxon>Bailinhaonella</taxon>
    </lineage>
</organism>
<dbReference type="PANTHER" id="PTHR13696">
    <property type="entry name" value="P-LOOP CONTAINING NUCLEOSIDE TRIPHOSPHATE HYDROLASE"/>
    <property type="match status" value="1"/>
</dbReference>
<dbReference type="Pfam" id="PF13614">
    <property type="entry name" value="AAA_31"/>
    <property type="match status" value="1"/>
</dbReference>
<sequence length="299" mass="31584">MTATALPPERAAAPPAPDRAPLPKGVGRYKRPGRRVAFANQKGGVGKTTTTVLIAAAAASRGARVLVIDLDPQCHATSTLRATPGRYTVAEILTPDPQTGDAVPGCAHSAIVPADAQVWPAGIDVIPCSLLAAERETDAGVDREIRLATACEGVADLYDLILLDLPPSLGVLSINGLTYADEVDVVIQPHRFGVDGAAKLSHTIARIRKRLNPGLVMGAIIAAAVDMGDDRAKRAIARERLAEAETAYGEHMPVLVMRRWEAVNKATDRALPLSHFGAIGREPAEWFDSQALRLLGEAA</sequence>
<protein>
    <recommendedName>
        <fullName evidence="2">AAA domain-containing protein</fullName>
    </recommendedName>
</protein>
<dbReference type="InterPro" id="IPR027417">
    <property type="entry name" value="P-loop_NTPase"/>
</dbReference>
<name>A0A3A4AL87_9ACTN</name>
<evidence type="ECO:0000313" key="4">
    <source>
        <dbReference type="Proteomes" id="UP000265768"/>
    </source>
</evidence>
<dbReference type="Gene3D" id="3.40.50.300">
    <property type="entry name" value="P-loop containing nucleotide triphosphate hydrolases"/>
    <property type="match status" value="1"/>
</dbReference>
<dbReference type="PANTHER" id="PTHR13696:SF52">
    <property type="entry name" value="PARA FAMILY PROTEIN CT_582"/>
    <property type="match status" value="1"/>
</dbReference>
<dbReference type="CDD" id="cd02042">
    <property type="entry name" value="ParAB_family"/>
    <property type="match status" value="1"/>
</dbReference>
<feature type="domain" description="AAA" evidence="2">
    <location>
        <begin position="34"/>
        <end position="215"/>
    </location>
</feature>
<gene>
    <name evidence="3" type="ORF">D5H75_40065</name>
</gene>